<dbReference type="FunFam" id="3.40.1160.10:FF:000018">
    <property type="entry name" value="Glutamate 5-kinase"/>
    <property type="match status" value="1"/>
</dbReference>
<evidence type="ECO:0000256" key="7">
    <source>
        <dbReference type="ARBA" id="ARBA00022840"/>
    </source>
</evidence>
<dbReference type="SUPFAM" id="SSF88697">
    <property type="entry name" value="PUA domain-like"/>
    <property type="match status" value="1"/>
</dbReference>
<reference evidence="9" key="1">
    <citation type="submission" date="2018-06" db="EMBL/GenBank/DDBJ databases">
        <authorList>
            <person name="Zhirakovskaya E."/>
        </authorList>
    </citation>
    <scope>NUCLEOTIDE SEQUENCE</scope>
</reference>
<evidence type="ECO:0000256" key="3">
    <source>
        <dbReference type="ARBA" id="ARBA00022650"/>
    </source>
</evidence>
<dbReference type="InterPro" id="IPR001057">
    <property type="entry name" value="Glu/AcGlu_kinase"/>
</dbReference>
<dbReference type="Gene3D" id="2.30.130.10">
    <property type="entry name" value="PUA domain"/>
    <property type="match status" value="1"/>
</dbReference>
<organism evidence="9">
    <name type="scientific">hydrothermal vent metagenome</name>
    <dbReference type="NCBI Taxonomy" id="652676"/>
    <lineage>
        <taxon>unclassified sequences</taxon>
        <taxon>metagenomes</taxon>
        <taxon>ecological metagenomes</taxon>
    </lineage>
</organism>
<feature type="domain" description="PUA" evidence="8">
    <location>
        <begin position="282"/>
        <end position="363"/>
    </location>
</feature>
<dbReference type="Pfam" id="PF01472">
    <property type="entry name" value="PUA"/>
    <property type="match status" value="1"/>
</dbReference>
<dbReference type="InterPro" id="IPR011529">
    <property type="entry name" value="Glu_5kinase"/>
</dbReference>
<sequence length="369" mass="38125">MRRPVAIGDPVVVKVGSSSLTDTDGRLDTSSVDSVASQLADLRERGNPPVLVSSGAIAAGFADLGFSERPSEIADLQVAAAVGQLQLMARYAEAFGAFDIQIGQILLTKDVLGSRTQYLNARAALSGMLNLGVVPIVNENDTVAIDEVAFGDNDQLAAITAHLVNAGMLVILTDTDGLYSDDPRLSDDAELLVAVRHSDEILDRIKETSAKGVLGSGGVVTKIAAARMAAFSGVPTVIASSRVHDAVGTAVNGGDVGTWIDPRSSSLPARKLWIAFGLPSSGSITIDEGAVVALLSDGRSLLPVGVLDVAGSFQRFQAVEITGPDGSLIAKGISRLSASEVRAVIGAHSSSAGGEVVHRDDLVIVVNRR</sequence>
<dbReference type="InterPro" id="IPR002478">
    <property type="entry name" value="PUA"/>
</dbReference>
<evidence type="ECO:0000256" key="2">
    <source>
        <dbReference type="ARBA" id="ARBA00022605"/>
    </source>
</evidence>
<dbReference type="HAMAP" id="MF_00456">
    <property type="entry name" value="ProB"/>
    <property type="match status" value="1"/>
</dbReference>
<evidence type="ECO:0000256" key="5">
    <source>
        <dbReference type="ARBA" id="ARBA00022741"/>
    </source>
</evidence>
<dbReference type="GO" id="GO:0005524">
    <property type="term" value="F:ATP binding"/>
    <property type="evidence" value="ECO:0007669"/>
    <property type="project" value="UniProtKB-KW"/>
</dbReference>
<dbReference type="EC" id="2.7.2.11" evidence="9"/>
<dbReference type="NCBIfam" id="TIGR01027">
    <property type="entry name" value="proB"/>
    <property type="match status" value="1"/>
</dbReference>
<dbReference type="InterPro" id="IPR041739">
    <property type="entry name" value="G5K_ProB"/>
</dbReference>
<keyword evidence="5" id="KW-0547">Nucleotide-binding</keyword>
<dbReference type="InterPro" id="IPR036393">
    <property type="entry name" value="AceGlu_kinase-like_sf"/>
</dbReference>
<dbReference type="GO" id="GO:0008652">
    <property type="term" value="P:amino acid biosynthetic process"/>
    <property type="evidence" value="ECO:0007669"/>
    <property type="project" value="UniProtKB-KW"/>
</dbReference>
<name>A0A3B0SNR7_9ZZZZ</name>
<dbReference type="SMART" id="SM00359">
    <property type="entry name" value="PUA"/>
    <property type="match status" value="1"/>
</dbReference>
<dbReference type="PRINTS" id="PR00474">
    <property type="entry name" value="GLU5KINASE"/>
</dbReference>
<dbReference type="InterPro" id="IPR036974">
    <property type="entry name" value="PUA_sf"/>
</dbReference>
<dbReference type="GO" id="GO:0004349">
    <property type="term" value="F:glutamate 5-kinase activity"/>
    <property type="evidence" value="ECO:0007669"/>
    <property type="project" value="UniProtKB-EC"/>
</dbReference>
<dbReference type="CDD" id="cd04242">
    <property type="entry name" value="AAK_G5K_ProB"/>
    <property type="match status" value="1"/>
</dbReference>
<dbReference type="InterPro" id="IPR005715">
    <property type="entry name" value="Glu_5kinase/COase_Synthase"/>
</dbReference>
<dbReference type="Pfam" id="PF00696">
    <property type="entry name" value="AA_kinase"/>
    <property type="match status" value="1"/>
</dbReference>
<keyword evidence="1" id="KW-0963">Cytoplasm</keyword>
<dbReference type="GO" id="GO:0003723">
    <property type="term" value="F:RNA binding"/>
    <property type="evidence" value="ECO:0007669"/>
    <property type="project" value="InterPro"/>
</dbReference>
<dbReference type="GO" id="GO:0005829">
    <property type="term" value="C:cytosol"/>
    <property type="evidence" value="ECO:0007669"/>
    <property type="project" value="TreeGrafter"/>
</dbReference>
<gene>
    <name evidence="9" type="ORF">MNBD_ACTINO01-979</name>
</gene>
<keyword evidence="4 9" id="KW-0808">Transferase</keyword>
<evidence type="ECO:0000256" key="4">
    <source>
        <dbReference type="ARBA" id="ARBA00022679"/>
    </source>
</evidence>
<evidence type="ECO:0000259" key="8">
    <source>
        <dbReference type="SMART" id="SM00359"/>
    </source>
</evidence>
<dbReference type="InterPro" id="IPR001048">
    <property type="entry name" value="Asp/Glu/Uridylate_kinase"/>
</dbReference>
<dbReference type="PANTHER" id="PTHR43654:SF1">
    <property type="entry name" value="ISOPENTENYL PHOSPHATE KINASE"/>
    <property type="match status" value="1"/>
</dbReference>
<evidence type="ECO:0000256" key="6">
    <source>
        <dbReference type="ARBA" id="ARBA00022777"/>
    </source>
</evidence>
<dbReference type="PANTHER" id="PTHR43654">
    <property type="entry name" value="GLUTAMATE 5-KINASE"/>
    <property type="match status" value="1"/>
</dbReference>
<keyword evidence="7" id="KW-0067">ATP-binding</keyword>
<dbReference type="EMBL" id="UOEI01000444">
    <property type="protein sequence ID" value="VAW05863.1"/>
    <property type="molecule type" value="Genomic_DNA"/>
</dbReference>
<keyword evidence="6 9" id="KW-0418">Kinase</keyword>
<evidence type="ECO:0000313" key="9">
    <source>
        <dbReference type="EMBL" id="VAW05863.1"/>
    </source>
</evidence>
<dbReference type="CDD" id="cd21157">
    <property type="entry name" value="PUA_G5K"/>
    <property type="match status" value="1"/>
</dbReference>
<dbReference type="InterPro" id="IPR015947">
    <property type="entry name" value="PUA-like_sf"/>
</dbReference>
<dbReference type="AlphaFoldDB" id="A0A3B0SNR7"/>
<accession>A0A3B0SNR7</accession>
<dbReference type="PIRSF" id="PIRSF000729">
    <property type="entry name" value="GK"/>
    <property type="match status" value="1"/>
</dbReference>
<keyword evidence="3" id="KW-0641">Proline biosynthesis</keyword>
<dbReference type="PROSITE" id="PS50890">
    <property type="entry name" value="PUA"/>
    <property type="match status" value="1"/>
</dbReference>
<keyword evidence="2" id="KW-0028">Amino-acid biosynthesis</keyword>
<dbReference type="SUPFAM" id="SSF53633">
    <property type="entry name" value="Carbamate kinase-like"/>
    <property type="match status" value="1"/>
</dbReference>
<dbReference type="Gene3D" id="3.40.1160.10">
    <property type="entry name" value="Acetylglutamate kinase-like"/>
    <property type="match status" value="2"/>
</dbReference>
<evidence type="ECO:0000256" key="1">
    <source>
        <dbReference type="ARBA" id="ARBA00022490"/>
    </source>
</evidence>
<proteinExistence type="inferred from homology"/>
<protein>
    <submittedName>
        <fullName evidence="9">Glutamate 5-kinase / RNA-binding C-terminal domain PUA</fullName>
        <ecNumber evidence="9">2.7.2.11</ecNumber>
    </submittedName>
</protein>